<dbReference type="InterPro" id="IPR027417">
    <property type="entry name" value="P-loop_NTPase"/>
</dbReference>
<dbReference type="GO" id="GO:0016887">
    <property type="term" value="F:ATP hydrolysis activity"/>
    <property type="evidence" value="ECO:0007669"/>
    <property type="project" value="InterPro"/>
</dbReference>
<dbReference type="GO" id="GO:0098796">
    <property type="term" value="C:membrane protein complex"/>
    <property type="evidence" value="ECO:0007669"/>
    <property type="project" value="UniProtKB-ARBA"/>
</dbReference>
<evidence type="ECO:0000259" key="5">
    <source>
        <dbReference type="PROSITE" id="PS50893"/>
    </source>
</evidence>
<keyword evidence="3" id="KW-0547">Nucleotide-binding</keyword>
<dbReference type="Pfam" id="PF00005">
    <property type="entry name" value="ABC_tran"/>
    <property type="match status" value="1"/>
</dbReference>
<proteinExistence type="inferred from homology"/>
<reference evidence="6" key="1">
    <citation type="journal article" date="2020" name="mSystems">
        <title>Genome- and Community-Level Interaction Insights into Carbon Utilization and Element Cycling Functions of Hydrothermarchaeota in Hydrothermal Sediment.</title>
        <authorList>
            <person name="Zhou Z."/>
            <person name="Liu Y."/>
            <person name="Xu W."/>
            <person name="Pan J."/>
            <person name="Luo Z.H."/>
            <person name="Li M."/>
        </authorList>
    </citation>
    <scope>NUCLEOTIDE SEQUENCE [LARGE SCALE GENOMIC DNA]</scope>
    <source>
        <strain evidence="6">SpSt-906</strain>
    </source>
</reference>
<evidence type="ECO:0000256" key="2">
    <source>
        <dbReference type="ARBA" id="ARBA00022448"/>
    </source>
</evidence>
<dbReference type="InterPro" id="IPR003439">
    <property type="entry name" value="ABC_transporter-like_ATP-bd"/>
</dbReference>
<keyword evidence="4 6" id="KW-0067">ATP-binding</keyword>
<dbReference type="CDD" id="cd03255">
    <property type="entry name" value="ABC_MJ0796_LolCDE_FtsE"/>
    <property type="match status" value="1"/>
</dbReference>
<protein>
    <submittedName>
        <fullName evidence="6">ABC transporter ATP-binding protein</fullName>
    </submittedName>
</protein>
<dbReference type="PANTHER" id="PTHR42798:SF7">
    <property type="entry name" value="ALPHA-D-RIBOSE 1-METHYLPHOSPHONATE 5-TRIPHOSPHATE SYNTHASE SUBUNIT PHNL"/>
    <property type="match status" value="1"/>
</dbReference>
<accession>A0A7C3URY2</accession>
<feature type="domain" description="ABC transporter" evidence="5">
    <location>
        <begin position="6"/>
        <end position="228"/>
    </location>
</feature>
<evidence type="ECO:0000256" key="4">
    <source>
        <dbReference type="ARBA" id="ARBA00022840"/>
    </source>
</evidence>
<dbReference type="EMBL" id="DTMQ01000042">
    <property type="protein sequence ID" value="HGE99788.1"/>
    <property type="molecule type" value="Genomic_DNA"/>
</dbReference>
<gene>
    <name evidence="6" type="ORF">ENX07_06965</name>
</gene>
<evidence type="ECO:0000313" key="6">
    <source>
        <dbReference type="EMBL" id="HGE99788.1"/>
    </source>
</evidence>
<comment type="caution">
    <text evidence="6">The sequence shown here is derived from an EMBL/GenBank/DDBJ whole genome shotgun (WGS) entry which is preliminary data.</text>
</comment>
<dbReference type="InterPro" id="IPR017911">
    <property type="entry name" value="MacB-like_ATP-bd"/>
</dbReference>
<sequence length="228" mass="25619">MSEVLIQGINIKKSFPLKSGTLEVLKGITITIKKGEMVGIFGPSGSGKSTLLYILSGLDRPTEGEVFFAGQSLSLLTEEELFLFRNQKIGFLFQFHYLLPEFTALENVMLPLLIRDGKIPEIRRKAEAILVEVGVKERMEHKPEKLSGGEKQRVSLARALITDPLCLFLDEPTGNLDRESSENLLSLLSQLNQKKGTTMLLVSHNERVKEIVNKIYYLSDGKLYHEKV</sequence>
<dbReference type="PROSITE" id="PS50893">
    <property type="entry name" value="ABC_TRANSPORTER_2"/>
    <property type="match status" value="1"/>
</dbReference>
<dbReference type="AlphaFoldDB" id="A0A7C3URY2"/>
<dbReference type="PROSITE" id="PS00211">
    <property type="entry name" value="ABC_TRANSPORTER_1"/>
    <property type="match status" value="1"/>
</dbReference>
<keyword evidence="2" id="KW-0813">Transport</keyword>
<dbReference type="GO" id="GO:0022857">
    <property type="term" value="F:transmembrane transporter activity"/>
    <property type="evidence" value="ECO:0007669"/>
    <property type="project" value="UniProtKB-ARBA"/>
</dbReference>
<dbReference type="Gene3D" id="3.40.50.300">
    <property type="entry name" value="P-loop containing nucleotide triphosphate hydrolases"/>
    <property type="match status" value="1"/>
</dbReference>
<organism evidence="6">
    <name type="scientific">candidate division WOR-3 bacterium</name>
    <dbReference type="NCBI Taxonomy" id="2052148"/>
    <lineage>
        <taxon>Bacteria</taxon>
        <taxon>Bacteria division WOR-3</taxon>
    </lineage>
</organism>
<dbReference type="GO" id="GO:0005524">
    <property type="term" value="F:ATP binding"/>
    <property type="evidence" value="ECO:0007669"/>
    <property type="project" value="UniProtKB-KW"/>
</dbReference>
<dbReference type="FunFam" id="3.40.50.300:FF:000032">
    <property type="entry name" value="Export ABC transporter ATP-binding protein"/>
    <property type="match status" value="1"/>
</dbReference>
<name>A0A7C3URY2_UNCW3</name>
<dbReference type="InterPro" id="IPR017871">
    <property type="entry name" value="ABC_transporter-like_CS"/>
</dbReference>
<evidence type="ECO:0000256" key="3">
    <source>
        <dbReference type="ARBA" id="ARBA00022741"/>
    </source>
</evidence>
<dbReference type="SUPFAM" id="SSF52540">
    <property type="entry name" value="P-loop containing nucleoside triphosphate hydrolases"/>
    <property type="match status" value="1"/>
</dbReference>
<dbReference type="SMART" id="SM00382">
    <property type="entry name" value="AAA"/>
    <property type="match status" value="1"/>
</dbReference>
<comment type="similarity">
    <text evidence="1">Belongs to the ABC transporter superfamily.</text>
</comment>
<dbReference type="InterPro" id="IPR003593">
    <property type="entry name" value="AAA+_ATPase"/>
</dbReference>
<dbReference type="PANTHER" id="PTHR42798">
    <property type="entry name" value="LIPOPROTEIN-RELEASING SYSTEM ATP-BINDING PROTEIN LOLD"/>
    <property type="match status" value="1"/>
</dbReference>
<evidence type="ECO:0000256" key="1">
    <source>
        <dbReference type="ARBA" id="ARBA00005417"/>
    </source>
</evidence>